<proteinExistence type="predicted"/>
<sequence>MIEMKIYVLVVHEDDFDYDEIDDAVVLAENKEEAIKIAQEQRNVRWVVEKVFDTDKTTLISKYIHHG</sequence>
<keyword evidence="2" id="KW-1185">Reference proteome</keyword>
<name>A0ABU5KK64_9BACL</name>
<comment type="caution">
    <text evidence="1">The sequence shown here is derived from an EMBL/GenBank/DDBJ whole genome shotgun (WGS) entry which is preliminary data.</text>
</comment>
<dbReference type="Proteomes" id="UP001292084">
    <property type="component" value="Unassembled WGS sequence"/>
</dbReference>
<reference evidence="1 2" key="1">
    <citation type="submission" date="2023-12" db="EMBL/GenBank/DDBJ databases">
        <title>Jeotgalibacillus haloalkaliphilus sp. nov., a novel salt-tolerant bacteria, isolated from the estuary of the Fenhe River into the Yellow River.</title>
        <authorList>
            <person name="Li Y."/>
        </authorList>
    </citation>
    <scope>NUCLEOTIDE SEQUENCE [LARGE SCALE GENOMIC DNA]</scope>
    <source>
        <strain evidence="1 2">HH7-29</strain>
    </source>
</reference>
<dbReference type="EMBL" id="JAXQNN010000002">
    <property type="protein sequence ID" value="MDZ5711650.1"/>
    <property type="molecule type" value="Genomic_DNA"/>
</dbReference>
<organism evidence="1 2">
    <name type="scientific">Jeotgalibacillus haloalkalitolerans</name>
    <dbReference type="NCBI Taxonomy" id="3104292"/>
    <lineage>
        <taxon>Bacteria</taxon>
        <taxon>Bacillati</taxon>
        <taxon>Bacillota</taxon>
        <taxon>Bacilli</taxon>
        <taxon>Bacillales</taxon>
        <taxon>Caryophanaceae</taxon>
        <taxon>Jeotgalibacillus</taxon>
    </lineage>
</organism>
<protein>
    <submittedName>
        <fullName evidence="1">Uncharacterized protein</fullName>
    </submittedName>
</protein>
<evidence type="ECO:0000313" key="2">
    <source>
        <dbReference type="Proteomes" id="UP001292084"/>
    </source>
</evidence>
<evidence type="ECO:0000313" key="1">
    <source>
        <dbReference type="EMBL" id="MDZ5711650.1"/>
    </source>
</evidence>
<accession>A0ABU5KK64</accession>
<gene>
    <name evidence="1" type="ORF">UFB30_05400</name>
</gene>